<keyword evidence="4 14" id="KW-0444">Lipid biosynthesis</keyword>
<feature type="compositionally biased region" description="Basic and acidic residues" evidence="15">
    <location>
        <begin position="391"/>
        <end position="402"/>
    </location>
</feature>
<dbReference type="InterPro" id="IPR041431">
    <property type="entry name" value="Mvd1_C"/>
</dbReference>
<comment type="pathway">
    <text evidence="1 14">Isoprenoid biosynthesis; isopentenyl diphosphate biosynthesis via mevalonate pathway; isopentenyl diphosphate from (R)-mevalonate: step 3/3.</text>
</comment>
<dbReference type="Gene3D" id="3.30.70.890">
    <property type="entry name" value="GHMP kinase, C-terminal domain"/>
    <property type="match status" value="1"/>
</dbReference>
<dbReference type="EMBL" id="ALBS01000074">
    <property type="protein sequence ID" value="EJT51120.1"/>
    <property type="molecule type" value="Genomic_DNA"/>
</dbReference>
<name>J4UHP1_TRIAS</name>
<dbReference type="VEuPathDB" id="FungiDB:A1Q1_07715"/>
<dbReference type="Gene3D" id="3.30.230.10">
    <property type="match status" value="1"/>
</dbReference>
<evidence type="ECO:0000256" key="4">
    <source>
        <dbReference type="ARBA" id="ARBA00022516"/>
    </source>
</evidence>
<dbReference type="InterPro" id="IPR029765">
    <property type="entry name" value="Mev_diP_decarb"/>
</dbReference>
<feature type="domain" description="Diphosphomevalonate decarboxylase-like N-terminal" evidence="17">
    <location>
        <begin position="32"/>
        <end position="196"/>
    </location>
</feature>
<dbReference type="HOGENOM" id="CLU_040369_4_2_1"/>
<dbReference type="FunFam" id="3.30.70.890:FF:000005">
    <property type="entry name" value="Diphosphomevalonate decarboxylase"/>
    <property type="match status" value="1"/>
</dbReference>
<dbReference type="Pfam" id="PF18376">
    <property type="entry name" value="MDD_C"/>
    <property type="match status" value="1"/>
</dbReference>
<gene>
    <name evidence="18" type="ORF">A1Q1_07715</name>
</gene>
<protein>
    <recommendedName>
        <fullName evidence="3 13">Diphosphomevalonate decarboxylase</fullName>
        <ecNumber evidence="3 13">4.1.1.33</ecNumber>
    </recommendedName>
</protein>
<keyword evidence="5 13" id="KW-0547">Nucleotide-binding</keyword>
<dbReference type="GO" id="GO:0005829">
    <property type="term" value="C:cytosol"/>
    <property type="evidence" value="ECO:0007669"/>
    <property type="project" value="InterPro"/>
</dbReference>
<dbReference type="KEGG" id="tasa:A1Q1_07715"/>
<keyword evidence="12 13" id="KW-0456">Lyase</keyword>
<evidence type="ECO:0000256" key="8">
    <source>
        <dbReference type="ARBA" id="ARBA00023011"/>
    </source>
</evidence>
<evidence type="ECO:0000256" key="6">
    <source>
        <dbReference type="ARBA" id="ARBA00022840"/>
    </source>
</evidence>
<dbReference type="PANTHER" id="PTHR10977">
    <property type="entry name" value="DIPHOSPHOMEVALONATE DECARBOXYLASE"/>
    <property type="match status" value="1"/>
</dbReference>
<feature type="region of interest" description="Disordered" evidence="15">
    <location>
        <begin position="391"/>
        <end position="412"/>
    </location>
</feature>
<comment type="catalytic activity">
    <reaction evidence="13 14">
        <text>(R)-5-diphosphomevalonate + ATP = isopentenyl diphosphate + ADP + phosphate + CO2</text>
        <dbReference type="Rhea" id="RHEA:23732"/>
        <dbReference type="ChEBI" id="CHEBI:16526"/>
        <dbReference type="ChEBI" id="CHEBI:30616"/>
        <dbReference type="ChEBI" id="CHEBI:43474"/>
        <dbReference type="ChEBI" id="CHEBI:57557"/>
        <dbReference type="ChEBI" id="CHEBI:128769"/>
        <dbReference type="ChEBI" id="CHEBI:456216"/>
        <dbReference type="EC" id="4.1.1.33"/>
    </reaction>
</comment>
<comment type="caution">
    <text evidence="18">The sequence shown here is derived from an EMBL/GenBank/DDBJ whole genome shotgun (WGS) entry which is preliminary data.</text>
</comment>
<dbReference type="InterPro" id="IPR014721">
    <property type="entry name" value="Ribsml_uS5_D2-typ_fold_subgr"/>
</dbReference>
<evidence type="ECO:0000256" key="10">
    <source>
        <dbReference type="ARBA" id="ARBA00023166"/>
    </source>
</evidence>
<dbReference type="AlphaFoldDB" id="J4UHP1"/>
<dbReference type="GO" id="GO:0004163">
    <property type="term" value="F:diphosphomevalonate decarboxylase activity"/>
    <property type="evidence" value="ECO:0007669"/>
    <property type="project" value="UniProtKB-UniRule"/>
</dbReference>
<evidence type="ECO:0000256" key="13">
    <source>
        <dbReference type="PIRNR" id="PIRNR015950"/>
    </source>
</evidence>
<dbReference type="GO" id="GO:0019287">
    <property type="term" value="P:isopentenyl diphosphate biosynthetic process, mevalonate pathway"/>
    <property type="evidence" value="ECO:0007669"/>
    <property type="project" value="UniProtKB-UniRule"/>
</dbReference>
<evidence type="ECO:0000256" key="15">
    <source>
        <dbReference type="SAM" id="MobiDB-lite"/>
    </source>
</evidence>
<keyword evidence="6 13" id="KW-0067">ATP-binding</keyword>
<evidence type="ECO:0000259" key="16">
    <source>
        <dbReference type="Pfam" id="PF18376"/>
    </source>
</evidence>
<comment type="similarity">
    <text evidence="2 13 14">Belongs to the diphosphomevalonate decarboxylase family.</text>
</comment>
<evidence type="ECO:0000256" key="9">
    <source>
        <dbReference type="ARBA" id="ARBA00023098"/>
    </source>
</evidence>
<dbReference type="Pfam" id="PF22700">
    <property type="entry name" value="MVD-like_N"/>
    <property type="match status" value="1"/>
</dbReference>
<accession>J4UHP1</accession>
<evidence type="ECO:0000256" key="12">
    <source>
        <dbReference type="ARBA" id="ARBA00023239"/>
    </source>
</evidence>
<evidence type="ECO:0000256" key="3">
    <source>
        <dbReference type="ARBA" id="ARBA00012296"/>
    </source>
</evidence>
<dbReference type="PIRSF" id="PIRSF015950">
    <property type="entry name" value="Mev_P_decrbx"/>
    <property type="match status" value="1"/>
</dbReference>
<keyword evidence="8 14" id="KW-0756">Sterol biosynthesis</keyword>
<keyword evidence="9 13" id="KW-0443">Lipid metabolism</keyword>
<dbReference type="GeneID" id="25991227"/>
<dbReference type="SUPFAM" id="SSF54211">
    <property type="entry name" value="Ribosomal protein S5 domain 2-like"/>
    <property type="match status" value="1"/>
</dbReference>
<evidence type="ECO:0000256" key="11">
    <source>
        <dbReference type="ARBA" id="ARBA00023221"/>
    </source>
</evidence>
<evidence type="ECO:0000256" key="2">
    <source>
        <dbReference type="ARBA" id="ARBA00008831"/>
    </source>
</evidence>
<dbReference type="PANTHER" id="PTHR10977:SF3">
    <property type="entry name" value="DIPHOSPHOMEVALONATE DECARBOXYLASE"/>
    <property type="match status" value="1"/>
</dbReference>
<evidence type="ECO:0000259" key="17">
    <source>
        <dbReference type="Pfam" id="PF22700"/>
    </source>
</evidence>
<dbReference type="InterPro" id="IPR005935">
    <property type="entry name" value="Mev_decarb"/>
</dbReference>
<dbReference type="NCBIfam" id="TIGR01240">
    <property type="entry name" value="mevDPdecarb"/>
    <property type="match status" value="1"/>
</dbReference>
<dbReference type="InterPro" id="IPR053859">
    <property type="entry name" value="MVD-like_N"/>
</dbReference>
<dbReference type="RefSeq" id="XP_014182202.1">
    <property type="nucleotide sequence ID" value="XM_014326727.1"/>
</dbReference>
<keyword evidence="7 14" id="KW-0752">Steroid biosynthesis</keyword>
<evidence type="ECO:0000256" key="5">
    <source>
        <dbReference type="ARBA" id="ARBA00022741"/>
    </source>
</evidence>
<sequence>MVHTATATAPVNIACINPLLAKLSTWSPANNRYWGKRDTKLILPTNSSLSVTLDQDHLRSTTSSACDASFEAGDRLWLNGKEEDVKEGGRLATCIRELRGWRKEMEDKDSKLEKLSAMPLRIASYNNFPTAAGLASSASGLAALVASLAQLYSLPQSASELSRIARQGSGSACRSLFGGFVAWREGQAADGSDSLAVEVAPQSHWPEMHALICVVSDAKKGTSSTAGMQATVATSPLLQERLKVVPGRMDTIEKAIKAKDFDAFADVTMRDSNQFHAVCLDTQPPIFYLNDVSRGVIALVEELNRAHKEETGHLLAAYTFDAGPNAVIYAPEENMPVVIEAVNRFFPQELAAKEPFEVKKAELPKGFNESAVRTWDKGSVKQLIHTRVGDGPRRLDESESLLKADGTPKTLA</sequence>
<reference evidence="18 19" key="1">
    <citation type="journal article" date="2012" name="Eukaryot. Cell">
        <title>Draft genome sequence of CBS 2479, the standard type strain of Trichosporon asahii.</title>
        <authorList>
            <person name="Yang R.Y."/>
            <person name="Li H.T."/>
            <person name="Zhu H."/>
            <person name="Zhou G.P."/>
            <person name="Wang M."/>
            <person name="Wang L."/>
        </authorList>
    </citation>
    <scope>NUCLEOTIDE SEQUENCE [LARGE SCALE GENOMIC DNA]</scope>
    <source>
        <strain evidence="19">ATCC 90039 / CBS 2479 / JCM 2466 / KCTC 7840 / NCYC 2677 / UAMH 7654</strain>
    </source>
</reference>
<feature type="domain" description="Mvd1 C-terminal" evidence="16">
    <location>
        <begin position="210"/>
        <end position="394"/>
    </location>
</feature>
<dbReference type="UniPathway" id="UPA00057">
    <property type="reaction ID" value="UER00100"/>
</dbReference>
<dbReference type="OrthoDB" id="10253702at2759"/>
<evidence type="ECO:0000256" key="7">
    <source>
        <dbReference type="ARBA" id="ARBA00022955"/>
    </source>
</evidence>
<dbReference type="FunFam" id="3.30.230.10:FF:000018">
    <property type="entry name" value="Diphosphomevalonate decarboxylase"/>
    <property type="match status" value="1"/>
</dbReference>
<evidence type="ECO:0000313" key="18">
    <source>
        <dbReference type="EMBL" id="EJT51120.1"/>
    </source>
</evidence>
<proteinExistence type="inferred from homology"/>
<dbReference type="Proteomes" id="UP000002748">
    <property type="component" value="Unassembled WGS sequence"/>
</dbReference>
<dbReference type="SUPFAM" id="SSF55060">
    <property type="entry name" value="GHMP Kinase, C-terminal domain"/>
    <property type="match status" value="1"/>
</dbReference>
<dbReference type="InterPro" id="IPR036554">
    <property type="entry name" value="GHMP_kinase_C_sf"/>
</dbReference>
<dbReference type="InterPro" id="IPR020568">
    <property type="entry name" value="Ribosomal_Su5_D2-typ_SF"/>
</dbReference>
<dbReference type="EC" id="4.1.1.33" evidence="3 13"/>
<organism evidence="18 19">
    <name type="scientific">Trichosporon asahii var. asahii (strain ATCC 90039 / CBS 2479 / JCM 2466 / KCTC 7840 / NBRC 103889/ NCYC 2677 / UAMH 7654)</name>
    <name type="common">Yeast</name>
    <dbReference type="NCBI Taxonomy" id="1186058"/>
    <lineage>
        <taxon>Eukaryota</taxon>
        <taxon>Fungi</taxon>
        <taxon>Dikarya</taxon>
        <taxon>Basidiomycota</taxon>
        <taxon>Agaricomycotina</taxon>
        <taxon>Tremellomycetes</taxon>
        <taxon>Trichosporonales</taxon>
        <taxon>Trichosporonaceae</taxon>
        <taxon>Trichosporon</taxon>
    </lineage>
</organism>
<dbReference type="GO" id="GO:0016126">
    <property type="term" value="P:sterol biosynthetic process"/>
    <property type="evidence" value="ECO:0007669"/>
    <property type="project" value="UniProtKB-KW"/>
</dbReference>
<keyword evidence="11 14" id="KW-0753">Steroid metabolism</keyword>
<evidence type="ECO:0000256" key="1">
    <source>
        <dbReference type="ARBA" id="ARBA00005055"/>
    </source>
</evidence>
<evidence type="ECO:0000313" key="19">
    <source>
        <dbReference type="Proteomes" id="UP000002748"/>
    </source>
</evidence>
<evidence type="ECO:0000256" key="14">
    <source>
        <dbReference type="RuleBase" id="RU363086"/>
    </source>
</evidence>
<dbReference type="GO" id="GO:0005524">
    <property type="term" value="F:ATP binding"/>
    <property type="evidence" value="ECO:0007669"/>
    <property type="project" value="UniProtKB-UniRule"/>
</dbReference>
<keyword evidence="10 14" id="KW-1207">Sterol metabolism</keyword>